<accession>A0A0A9GWT6</accession>
<name>A0A0A9GWT6_ARUDO</name>
<organism evidence="1">
    <name type="scientific">Arundo donax</name>
    <name type="common">Giant reed</name>
    <name type="synonym">Donax arundinaceus</name>
    <dbReference type="NCBI Taxonomy" id="35708"/>
    <lineage>
        <taxon>Eukaryota</taxon>
        <taxon>Viridiplantae</taxon>
        <taxon>Streptophyta</taxon>
        <taxon>Embryophyta</taxon>
        <taxon>Tracheophyta</taxon>
        <taxon>Spermatophyta</taxon>
        <taxon>Magnoliopsida</taxon>
        <taxon>Liliopsida</taxon>
        <taxon>Poales</taxon>
        <taxon>Poaceae</taxon>
        <taxon>PACMAD clade</taxon>
        <taxon>Arundinoideae</taxon>
        <taxon>Arundineae</taxon>
        <taxon>Arundo</taxon>
    </lineage>
</organism>
<protein>
    <submittedName>
        <fullName evidence="1">Uncharacterized protein</fullName>
    </submittedName>
</protein>
<evidence type="ECO:0000313" key="1">
    <source>
        <dbReference type="EMBL" id="JAE28992.1"/>
    </source>
</evidence>
<sequence>MQEHRWGKARILAAKVKARL</sequence>
<proteinExistence type="predicted"/>
<reference evidence="1" key="1">
    <citation type="submission" date="2014-09" db="EMBL/GenBank/DDBJ databases">
        <authorList>
            <person name="Magalhaes I.L.F."/>
            <person name="Oliveira U."/>
            <person name="Santos F.R."/>
            <person name="Vidigal T.H.D.A."/>
            <person name="Brescovit A.D."/>
            <person name="Santos A.J."/>
        </authorList>
    </citation>
    <scope>NUCLEOTIDE SEQUENCE</scope>
    <source>
        <tissue evidence="1">Shoot tissue taken approximately 20 cm above the soil surface</tissue>
    </source>
</reference>
<dbReference type="AlphaFoldDB" id="A0A0A9GWT6"/>
<dbReference type="EMBL" id="GBRH01168904">
    <property type="protein sequence ID" value="JAE28992.1"/>
    <property type="molecule type" value="Transcribed_RNA"/>
</dbReference>
<reference evidence="1" key="2">
    <citation type="journal article" date="2015" name="Data Brief">
        <title>Shoot transcriptome of the giant reed, Arundo donax.</title>
        <authorList>
            <person name="Barrero R.A."/>
            <person name="Guerrero F.D."/>
            <person name="Moolhuijzen P."/>
            <person name="Goolsby J.A."/>
            <person name="Tidwell J."/>
            <person name="Bellgard S.E."/>
            <person name="Bellgard M.I."/>
        </authorList>
    </citation>
    <scope>NUCLEOTIDE SEQUENCE</scope>
    <source>
        <tissue evidence="1">Shoot tissue taken approximately 20 cm above the soil surface</tissue>
    </source>
</reference>